<reference evidence="2" key="1">
    <citation type="submission" date="2017-01" db="EMBL/GenBank/DDBJ databases">
        <title>Comparative genomics of anhydrobiosis in the tardigrade Hypsibius dujardini.</title>
        <authorList>
            <person name="Yoshida Y."/>
            <person name="Koutsovoulos G."/>
            <person name="Laetsch D."/>
            <person name="Stevens L."/>
            <person name="Kumar S."/>
            <person name="Horikawa D."/>
            <person name="Ishino K."/>
            <person name="Komine S."/>
            <person name="Tomita M."/>
            <person name="Blaxter M."/>
            <person name="Arakawa K."/>
        </authorList>
    </citation>
    <scope>NUCLEOTIDE SEQUENCE [LARGE SCALE GENOMIC DNA]</scope>
    <source>
        <strain evidence="2">Z151</strain>
    </source>
</reference>
<dbReference type="EMBL" id="MTYJ01000271">
    <property type="protein sequence ID" value="OWA52498.1"/>
    <property type="molecule type" value="Genomic_DNA"/>
</dbReference>
<evidence type="ECO:0000313" key="2">
    <source>
        <dbReference type="Proteomes" id="UP000192578"/>
    </source>
</evidence>
<dbReference type="Proteomes" id="UP000192578">
    <property type="component" value="Unassembled WGS sequence"/>
</dbReference>
<organism evidence="1 2">
    <name type="scientific">Hypsibius exemplaris</name>
    <name type="common">Freshwater tardigrade</name>
    <dbReference type="NCBI Taxonomy" id="2072580"/>
    <lineage>
        <taxon>Eukaryota</taxon>
        <taxon>Metazoa</taxon>
        <taxon>Ecdysozoa</taxon>
        <taxon>Tardigrada</taxon>
        <taxon>Eutardigrada</taxon>
        <taxon>Parachela</taxon>
        <taxon>Hypsibioidea</taxon>
        <taxon>Hypsibiidae</taxon>
        <taxon>Hypsibius</taxon>
    </lineage>
</organism>
<proteinExistence type="predicted"/>
<sequence length="111" mass="12493">MGNQQATRRVSFEREQTGLIAISDSVAQRLRNADGGGKSGAKMEQKSGDLLLPSLITTLPTQLEEQSRALTQLEEQWQERHKLLEGDNERIKLTSAEEFIKAVEHVETLFE</sequence>
<evidence type="ECO:0000313" key="1">
    <source>
        <dbReference type="EMBL" id="OWA52498.1"/>
    </source>
</evidence>
<protein>
    <submittedName>
        <fullName evidence="1">Uncharacterized protein</fullName>
    </submittedName>
</protein>
<accession>A0A9X6NGA4</accession>
<gene>
    <name evidence="1" type="ORF">BV898_16950</name>
</gene>
<keyword evidence="2" id="KW-1185">Reference proteome</keyword>
<dbReference type="OrthoDB" id="70030at2759"/>
<dbReference type="AlphaFoldDB" id="A0A9X6NGA4"/>
<comment type="caution">
    <text evidence="1">The sequence shown here is derived from an EMBL/GenBank/DDBJ whole genome shotgun (WGS) entry which is preliminary data.</text>
</comment>
<name>A0A9X6NGA4_HYPEX</name>